<dbReference type="EMBL" id="JACASE010000002">
    <property type="protein sequence ID" value="KAF6496463.1"/>
    <property type="molecule type" value="Genomic_DNA"/>
</dbReference>
<sequence length="46" mass="5468">MVLRKYATLFELKAIGLTLLTHHLVWRFLDHIQTTLFLKQMNAIDI</sequence>
<evidence type="ECO:0000313" key="2">
    <source>
        <dbReference type="Proteomes" id="UP000593571"/>
    </source>
</evidence>
<gene>
    <name evidence="1" type="ORF">HJG63_013383</name>
</gene>
<name>A0A7J8JHT7_ROUAE</name>
<proteinExistence type="predicted"/>
<dbReference type="AlphaFoldDB" id="A0A7J8JHT7"/>
<dbReference type="Proteomes" id="UP000593571">
    <property type="component" value="Unassembled WGS sequence"/>
</dbReference>
<reference evidence="1 2" key="1">
    <citation type="journal article" date="2020" name="Nature">
        <title>Six reference-quality genomes reveal evolution of bat adaptations.</title>
        <authorList>
            <person name="Jebb D."/>
            <person name="Huang Z."/>
            <person name="Pippel M."/>
            <person name="Hughes G.M."/>
            <person name="Lavrichenko K."/>
            <person name="Devanna P."/>
            <person name="Winkler S."/>
            <person name="Jermiin L.S."/>
            <person name="Skirmuntt E.C."/>
            <person name="Katzourakis A."/>
            <person name="Burkitt-Gray L."/>
            <person name="Ray D.A."/>
            <person name="Sullivan K.A.M."/>
            <person name="Roscito J.G."/>
            <person name="Kirilenko B.M."/>
            <person name="Davalos L.M."/>
            <person name="Corthals A.P."/>
            <person name="Power M.L."/>
            <person name="Jones G."/>
            <person name="Ransome R.D."/>
            <person name="Dechmann D.K.N."/>
            <person name="Locatelli A.G."/>
            <person name="Puechmaille S.J."/>
            <person name="Fedrigo O."/>
            <person name="Jarvis E.D."/>
            <person name="Hiller M."/>
            <person name="Vernes S.C."/>
            <person name="Myers E.W."/>
            <person name="Teeling E.C."/>
        </authorList>
    </citation>
    <scope>NUCLEOTIDE SEQUENCE [LARGE SCALE GENOMIC DNA]</scope>
    <source>
        <strain evidence="1">MRouAeg1</strain>
        <tissue evidence="1">Muscle</tissue>
    </source>
</reference>
<protein>
    <submittedName>
        <fullName evidence="1">Metabolism of cobalamin associated D</fullName>
    </submittedName>
</protein>
<organism evidence="1 2">
    <name type="scientific">Rousettus aegyptiacus</name>
    <name type="common">Egyptian fruit bat</name>
    <name type="synonym">Pteropus aegyptiacus</name>
    <dbReference type="NCBI Taxonomy" id="9407"/>
    <lineage>
        <taxon>Eukaryota</taxon>
        <taxon>Metazoa</taxon>
        <taxon>Chordata</taxon>
        <taxon>Craniata</taxon>
        <taxon>Vertebrata</taxon>
        <taxon>Euteleostomi</taxon>
        <taxon>Mammalia</taxon>
        <taxon>Eutheria</taxon>
        <taxon>Laurasiatheria</taxon>
        <taxon>Chiroptera</taxon>
        <taxon>Yinpterochiroptera</taxon>
        <taxon>Pteropodoidea</taxon>
        <taxon>Pteropodidae</taxon>
        <taxon>Rousettinae</taxon>
        <taxon>Rousettus</taxon>
    </lineage>
</organism>
<comment type="caution">
    <text evidence="1">The sequence shown here is derived from an EMBL/GenBank/DDBJ whole genome shotgun (WGS) entry which is preliminary data.</text>
</comment>
<keyword evidence="2" id="KW-1185">Reference proteome</keyword>
<accession>A0A7J8JHT7</accession>
<evidence type="ECO:0000313" key="1">
    <source>
        <dbReference type="EMBL" id="KAF6496463.1"/>
    </source>
</evidence>